<keyword evidence="5" id="KW-0539">Nucleus</keyword>
<dbReference type="InterPro" id="IPR050390">
    <property type="entry name" value="C5-Methyltransferase"/>
</dbReference>
<evidence type="ECO:0000313" key="9">
    <source>
        <dbReference type="EMBL" id="VFQ60817.1"/>
    </source>
</evidence>
<keyword evidence="4" id="KW-0949">S-adenosyl-L-methionine</keyword>
<evidence type="ECO:0000256" key="3">
    <source>
        <dbReference type="ARBA" id="ARBA00022679"/>
    </source>
</evidence>
<dbReference type="SUPFAM" id="SSF53335">
    <property type="entry name" value="S-adenosyl-L-methionine-dependent methyltransferases"/>
    <property type="match status" value="2"/>
</dbReference>
<evidence type="ECO:0000256" key="4">
    <source>
        <dbReference type="ARBA" id="ARBA00022691"/>
    </source>
</evidence>
<dbReference type="PROSITE" id="PS51038">
    <property type="entry name" value="BAH"/>
    <property type="match status" value="1"/>
</dbReference>
<evidence type="ECO:0000256" key="1">
    <source>
        <dbReference type="ARBA" id="ARBA00004123"/>
    </source>
</evidence>
<accession>A0A484KC52</accession>
<keyword evidence="3" id="KW-0808">Transferase</keyword>
<comment type="subcellular location">
    <subcellularLocation>
        <location evidence="1">Nucleus</location>
    </subcellularLocation>
</comment>
<dbReference type="EMBL" id="OOIL02000121">
    <property type="protein sequence ID" value="VFQ60817.1"/>
    <property type="molecule type" value="Genomic_DNA"/>
</dbReference>
<protein>
    <recommendedName>
        <fullName evidence="11">Chromo domain-containing protein</fullName>
    </recommendedName>
</protein>
<dbReference type="SMART" id="SM00298">
    <property type="entry name" value="CHROMO"/>
    <property type="match status" value="2"/>
</dbReference>
<keyword evidence="2" id="KW-0489">Methyltransferase</keyword>
<dbReference type="Gene3D" id="3.40.50.150">
    <property type="entry name" value="Vaccinia Virus protein VP39"/>
    <property type="match status" value="2"/>
</dbReference>
<evidence type="ECO:0000259" key="8">
    <source>
        <dbReference type="PROSITE" id="PS51038"/>
    </source>
</evidence>
<proteinExistence type="predicted"/>
<dbReference type="PROSITE" id="PS50013">
    <property type="entry name" value="CHROMO_2"/>
    <property type="match status" value="2"/>
</dbReference>
<evidence type="ECO:0000259" key="7">
    <source>
        <dbReference type="PROSITE" id="PS50013"/>
    </source>
</evidence>
<dbReference type="GO" id="GO:0003677">
    <property type="term" value="F:DNA binding"/>
    <property type="evidence" value="ECO:0007669"/>
    <property type="project" value="TreeGrafter"/>
</dbReference>
<dbReference type="PROSITE" id="PS00598">
    <property type="entry name" value="CHROMO_1"/>
    <property type="match status" value="1"/>
</dbReference>
<feature type="domain" description="Chromo" evidence="7">
    <location>
        <begin position="470"/>
        <end position="525"/>
    </location>
</feature>
<sequence length="581" mass="65122">MSSESSTAEIKEHVYENTLLDLYSGCGAMSSGLCLGAANYGVKLVTKWTVYFNREACDSLRWNHSETQVQNEAAQDFLCLFKEWEHLCVCCSLITSNSAPHPCLNICNEEEEEGTASDRDNEVYQVEQVLEVCFGDPKKTGKSGLHFKIRWKGYGEADDTWEPIDGLSGCEQKMKEFIENGFKASILPLPGSVDVVCGGPPCQGISGFSRFRNRENPLEDPKNKQLEAACKDNYVCKIVEMFEDLDGMRYFTAQWFYRAKDTVIKSLDNFIESKCVFLSEVKDDNLIDCLVRKLNIVCSPPNENIKSIERIPLECDFYCDMMYHVPYSTFISFPHAEVVRELDSIMSSESSTAEIKEHVYKNTLLDLYSGCGAMSTGLCLGAANYGVKLVTKWAVDFNREACDSLRWNHLETQVRNEAAQDFLCLFKKWEHLCVCCSLITSNSSPHPCLNICNEEEEEEGTASDIDNEVYEVEQVLEVCFGDPKKTGKSGLHFKIGWKGYGEADDTCEPIEGLSGCEQKMKEFIENGFKASILPLPGSVGVVCGGPPCQGISGFNRFRNSENPLEDPKNKQLEAACRYKNG</sequence>
<comment type="catalytic activity">
    <reaction evidence="6">
        <text>a 2'-deoxycytidine in DNA + S-adenosyl-L-methionine = a 5-methyl-2'-deoxycytidine in DNA + S-adenosyl-L-homocysteine + H(+)</text>
        <dbReference type="Rhea" id="RHEA:13681"/>
        <dbReference type="Rhea" id="RHEA-COMP:11369"/>
        <dbReference type="Rhea" id="RHEA-COMP:11370"/>
        <dbReference type="ChEBI" id="CHEBI:15378"/>
        <dbReference type="ChEBI" id="CHEBI:57856"/>
        <dbReference type="ChEBI" id="CHEBI:59789"/>
        <dbReference type="ChEBI" id="CHEBI:85452"/>
        <dbReference type="ChEBI" id="CHEBI:85454"/>
        <dbReference type="EC" id="2.1.1.37"/>
    </reaction>
</comment>
<evidence type="ECO:0000256" key="2">
    <source>
        <dbReference type="ARBA" id="ARBA00022603"/>
    </source>
</evidence>
<dbReference type="InterPro" id="IPR018117">
    <property type="entry name" value="C5_DNA_meth_AS"/>
</dbReference>
<dbReference type="InterPro" id="IPR023779">
    <property type="entry name" value="Chromodomain_CS"/>
</dbReference>
<dbReference type="PROSITE" id="PS00094">
    <property type="entry name" value="C5_MTASE_1"/>
    <property type="match status" value="1"/>
</dbReference>
<name>A0A484KC52_9ASTE</name>
<dbReference type="Pfam" id="PF01426">
    <property type="entry name" value="BAH"/>
    <property type="match status" value="1"/>
</dbReference>
<evidence type="ECO:0000256" key="6">
    <source>
        <dbReference type="ARBA" id="ARBA00047422"/>
    </source>
</evidence>
<dbReference type="InterPro" id="IPR016197">
    <property type="entry name" value="Chromo-like_dom_sf"/>
</dbReference>
<dbReference type="InterPro" id="IPR001025">
    <property type="entry name" value="BAH_dom"/>
</dbReference>
<dbReference type="CDD" id="cd18635">
    <property type="entry name" value="CD_CMT3_like"/>
    <property type="match status" value="2"/>
</dbReference>
<dbReference type="PANTHER" id="PTHR10629">
    <property type="entry name" value="CYTOSINE-SPECIFIC METHYLTRANSFERASE"/>
    <property type="match status" value="1"/>
</dbReference>
<dbReference type="InterPro" id="IPR000953">
    <property type="entry name" value="Chromo/chromo_shadow_dom"/>
</dbReference>
<feature type="domain" description="BAH" evidence="8">
    <location>
        <begin position="214"/>
        <end position="334"/>
    </location>
</feature>
<dbReference type="AlphaFoldDB" id="A0A484KC52"/>
<evidence type="ECO:0000256" key="5">
    <source>
        <dbReference type="ARBA" id="ARBA00023242"/>
    </source>
</evidence>
<dbReference type="InterPro" id="IPR023780">
    <property type="entry name" value="Chromo_domain"/>
</dbReference>
<dbReference type="Proteomes" id="UP000595140">
    <property type="component" value="Unassembled WGS sequence"/>
</dbReference>
<dbReference type="PANTHER" id="PTHR10629:SF50">
    <property type="entry name" value="DNA (CYTOSINE-5)-METHYLTRANSFERASE CMT3"/>
    <property type="match status" value="1"/>
</dbReference>
<evidence type="ECO:0000313" key="10">
    <source>
        <dbReference type="Proteomes" id="UP000595140"/>
    </source>
</evidence>
<dbReference type="GO" id="GO:0032259">
    <property type="term" value="P:methylation"/>
    <property type="evidence" value="ECO:0007669"/>
    <property type="project" value="UniProtKB-KW"/>
</dbReference>
<organism evidence="9 10">
    <name type="scientific">Cuscuta campestris</name>
    <dbReference type="NCBI Taxonomy" id="132261"/>
    <lineage>
        <taxon>Eukaryota</taxon>
        <taxon>Viridiplantae</taxon>
        <taxon>Streptophyta</taxon>
        <taxon>Embryophyta</taxon>
        <taxon>Tracheophyta</taxon>
        <taxon>Spermatophyta</taxon>
        <taxon>Magnoliopsida</taxon>
        <taxon>eudicotyledons</taxon>
        <taxon>Gunneridae</taxon>
        <taxon>Pentapetalae</taxon>
        <taxon>asterids</taxon>
        <taxon>lamiids</taxon>
        <taxon>Solanales</taxon>
        <taxon>Convolvulaceae</taxon>
        <taxon>Cuscuteae</taxon>
        <taxon>Cuscuta</taxon>
        <taxon>Cuscuta subgen. Grammica</taxon>
        <taxon>Cuscuta sect. Cleistogrammica</taxon>
    </lineage>
</organism>
<dbReference type="Pfam" id="PF00385">
    <property type="entry name" value="Chromo"/>
    <property type="match status" value="2"/>
</dbReference>
<dbReference type="GO" id="GO:0003886">
    <property type="term" value="F:DNA (cytosine-5-)-methyltransferase activity"/>
    <property type="evidence" value="ECO:0007669"/>
    <property type="project" value="UniProtKB-EC"/>
</dbReference>
<dbReference type="SUPFAM" id="SSF54160">
    <property type="entry name" value="Chromo domain-like"/>
    <property type="match status" value="2"/>
</dbReference>
<dbReference type="GO" id="GO:0003682">
    <property type="term" value="F:chromatin binding"/>
    <property type="evidence" value="ECO:0007669"/>
    <property type="project" value="InterPro"/>
</dbReference>
<dbReference type="OrthoDB" id="5376140at2759"/>
<keyword evidence="10" id="KW-1185">Reference proteome</keyword>
<reference evidence="9 10" key="1">
    <citation type="submission" date="2018-04" db="EMBL/GenBank/DDBJ databases">
        <authorList>
            <person name="Vogel A."/>
        </authorList>
    </citation>
    <scope>NUCLEOTIDE SEQUENCE [LARGE SCALE GENOMIC DNA]</scope>
</reference>
<dbReference type="GO" id="GO:0005634">
    <property type="term" value="C:nucleus"/>
    <property type="evidence" value="ECO:0007669"/>
    <property type="project" value="UniProtKB-SubCell"/>
</dbReference>
<dbReference type="GO" id="GO:0044027">
    <property type="term" value="P:negative regulation of gene expression via chromosomal CpG island methylation"/>
    <property type="evidence" value="ECO:0007669"/>
    <property type="project" value="TreeGrafter"/>
</dbReference>
<feature type="domain" description="Chromo" evidence="7">
    <location>
        <begin position="124"/>
        <end position="179"/>
    </location>
</feature>
<gene>
    <name evidence="9" type="ORF">CCAM_LOCUS2593</name>
</gene>
<dbReference type="InterPro" id="IPR029063">
    <property type="entry name" value="SAM-dependent_MTases_sf"/>
</dbReference>
<evidence type="ECO:0008006" key="11">
    <source>
        <dbReference type="Google" id="ProtNLM"/>
    </source>
</evidence>
<dbReference type="SMART" id="SM00439">
    <property type="entry name" value="BAH"/>
    <property type="match status" value="1"/>
</dbReference>